<name>A0ABQ4YTY2_9ASTR</name>
<gene>
    <name evidence="2" type="ORF">Tco_0730342</name>
</gene>
<evidence type="ECO:0000256" key="1">
    <source>
        <dbReference type="SAM" id="Coils"/>
    </source>
</evidence>
<feature type="coiled-coil region" evidence="1">
    <location>
        <begin position="307"/>
        <end position="341"/>
    </location>
</feature>
<accession>A0ABQ4YTY2</accession>
<proteinExistence type="predicted"/>
<reference evidence="2" key="2">
    <citation type="submission" date="2022-01" db="EMBL/GenBank/DDBJ databases">
        <authorList>
            <person name="Yamashiro T."/>
            <person name="Shiraishi A."/>
            <person name="Satake H."/>
            <person name="Nakayama K."/>
        </authorList>
    </citation>
    <scope>NUCLEOTIDE SEQUENCE</scope>
</reference>
<reference evidence="2" key="1">
    <citation type="journal article" date="2022" name="Int. J. Mol. Sci.">
        <title>Draft Genome of Tanacetum Coccineum: Genomic Comparison of Closely Related Tanacetum-Family Plants.</title>
        <authorList>
            <person name="Yamashiro T."/>
            <person name="Shiraishi A."/>
            <person name="Nakayama K."/>
            <person name="Satake H."/>
        </authorList>
    </citation>
    <scope>NUCLEOTIDE SEQUENCE</scope>
</reference>
<dbReference type="EMBL" id="BQNB010010673">
    <property type="protein sequence ID" value="GJS80461.1"/>
    <property type="molecule type" value="Genomic_DNA"/>
</dbReference>
<organism evidence="2 3">
    <name type="scientific">Tanacetum coccineum</name>
    <dbReference type="NCBI Taxonomy" id="301880"/>
    <lineage>
        <taxon>Eukaryota</taxon>
        <taxon>Viridiplantae</taxon>
        <taxon>Streptophyta</taxon>
        <taxon>Embryophyta</taxon>
        <taxon>Tracheophyta</taxon>
        <taxon>Spermatophyta</taxon>
        <taxon>Magnoliopsida</taxon>
        <taxon>eudicotyledons</taxon>
        <taxon>Gunneridae</taxon>
        <taxon>Pentapetalae</taxon>
        <taxon>asterids</taxon>
        <taxon>campanulids</taxon>
        <taxon>Asterales</taxon>
        <taxon>Asteraceae</taxon>
        <taxon>Asteroideae</taxon>
        <taxon>Anthemideae</taxon>
        <taxon>Anthemidinae</taxon>
        <taxon>Tanacetum</taxon>
    </lineage>
</organism>
<keyword evidence="3" id="KW-1185">Reference proteome</keyword>
<evidence type="ECO:0000313" key="3">
    <source>
        <dbReference type="Proteomes" id="UP001151760"/>
    </source>
</evidence>
<keyword evidence="1" id="KW-0175">Coiled coil</keyword>
<dbReference type="Proteomes" id="UP001151760">
    <property type="component" value="Unassembled WGS sequence"/>
</dbReference>
<sequence>MSVRCGGWKFSGQKKEEETWIEIPEEFIISSVKSPIEEIVKETFPDFATKKRPTVTYNSADEVCKASTDTLDQQHLYLLELLGETISQEDVNQKLLKSLSSEWNTHVVVWRNKSELETISMDDLYNNLKVYEIEVKGMSSSSSSIQNIAFVSSSNNNSASSNEAVNTAQTVNTAYGVSTASTQVNTTNSLNADNLRDVVIYTFLASQPNSPQLNRESTRRNIPVETSTSTALVSCDSLGGYDWSDQAEEGPNYALMAYSSSSSDSEKSKLMALAYKTGLESVEEKLEVYKANESIYSQDIKVLKFEIEFKGIAIRELRKKLEIAQKEKDSIQFNVDKFENASKSFDKLIECSIIDNCKKGLGYNAVLPPYIGNFMPPTPDLSFTGLDEFVNKLVVENKKSDKEVSKVVRKSNDSLIIKD</sequence>
<evidence type="ECO:0000313" key="2">
    <source>
        <dbReference type="EMBL" id="GJS80461.1"/>
    </source>
</evidence>
<comment type="caution">
    <text evidence="2">The sequence shown here is derived from an EMBL/GenBank/DDBJ whole genome shotgun (WGS) entry which is preliminary data.</text>
</comment>
<protein>
    <submittedName>
        <fullName evidence="2">Uncharacterized protein</fullName>
    </submittedName>
</protein>